<dbReference type="OrthoDB" id="1707486at2759"/>
<evidence type="ECO:0000313" key="5">
    <source>
        <dbReference type="EnsemblPlants" id="TraesCS4B02G008300.1"/>
    </source>
</evidence>
<feature type="domain" description="Transcription factor CBF/NF-Y/archaeal histone" evidence="4">
    <location>
        <begin position="115"/>
        <end position="191"/>
    </location>
</feature>
<dbReference type="GO" id="GO:0046982">
    <property type="term" value="F:protein heterodimerization activity"/>
    <property type="evidence" value="ECO:0007669"/>
    <property type="project" value="InterPro"/>
</dbReference>
<dbReference type="Gramene" id="TraesRN4B0100013200.1">
    <property type="protein sequence ID" value="TraesRN4B0100013200.1"/>
    <property type="gene ID" value="TraesRN4B0100013200"/>
</dbReference>
<protein>
    <recommendedName>
        <fullName evidence="4">Transcription factor CBF/NF-Y/archaeal histone domain-containing protein</fullName>
    </recommendedName>
</protein>
<evidence type="ECO:0000256" key="2">
    <source>
        <dbReference type="ARBA" id="ARBA00023242"/>
    </source>
</evidence>
<dbReference type="Gramene" id="TraesWEE_scaffold_043800_01G000200.1">
    <property type="protein sequence ID" value="TraesWEE_scaffold_043800_01G000200.1"/>
    <property type="gene ID" value="TraesWEE_scaffold_043800_01G000200"/>
</dbReference>
<dbReference type="Gramene" id="TraesCS4B02G008300.1">
    <property type="protein sequence ID" value="TraesCS4B02G008300.1"/>
    <property type="gene ID" value="TraesCS4B02G008300"/>
</dbReference>
<dbReference type="PANTHER" id="PTHR46172">
    <property type="entry name" value="DNA POLYMERASE EPSILON SUBUNIT 3"/>
    <property type="match status" value="1"/>
</dbReference>
<evidence type="ECO:0000259" key="4">
    <source>
        <dbReference type="Pfam" id="PF00808"/>
    </source>
</evidence>
<dbReference type="KEGG" id="taes:123090519"/>
<evidence type="ECO:0000256" key="3">
    <source>
        <dbReference type="SAM" id="MobiDB-lite"/>
    </source>
</evidence>
<dbReference type="FunFam" id="1.10.20.10:FF:000090">
    <property type="entry name" value="DNA polymerase epsilon subunit 3"/>
    <property type="match status" value="1"/>
</dbReference>
<dbReference type="GeneID" id="123090519"/>
<dbReference type="InterPro" id="IPR051377">
    <property type="entry name" value="DNA_Pol-Epsilon_Subunit"/>
</dbReference>
<sequence length="256" mass="26420">MAGEAKEPEAAAQGEGSKAKAKKPKAAAAAAAQDGEGAKAKAKKPKAAAAAEEGEGAKAKAKKPKAAAAAEEGEGSKAKKPKAAAAAEEGEGAKAKKPKAAGAPVAAMAEAEVEELPKAIVRRLVKDKLARAASGGEGAEGGAEVIVNKDAMAAFAEGARIFIHYLSATANDVCKDGKRQTINAEDVFKALDEIEFPEFVEPLRTALEEFRSRNAARKPASGKKQSEKKRKLDKEAVPEEQNGAADEANADKDEFF</sequence>
<feature type="compositionally biased region" description="Low complexity" evidence="3">
    <location>
        <begin position="26"/>
        <end position="35"/>
    </location>
</feature>
<keyword evidence="6" id="KW-1185">Reference proteome</keyword>
<organism evidence="5">
    <name type="scientific">Triticum aestivum</name>
    <name type="common">Wheat</name>
    <dbReference type="NCBI Taxonomy" id="4565"/>
    <lineage>
        <taxon>Eukaryota</taxon>
        <taxon>Viridiplantae</taxon>
        <taxon>Streptophyta</taxon>
        <taxon>Embryophyta</taxon>
        <taxon>Tracheophyta</taxon>
        <taxon>Spermatophyta</taxon>
        <taxon>Magnoliopsida</taxon>
        <taxon>Liliopsida</taxon>
        <taxon>Poales</taxon>
        <taxon>Poaceae</taxon>
        <taxon>BOP clade</taxon>
        <taxon>Pooideae</taxon>
        <taxon>Triticodae</taxon>
        <taxon>Triticeae</taxon>
        <taxon>Triticinae</taxon>
        <taxon>Triticum</taxon>
    </lineage>
</organism>
<dbReference type="Gramene" id="TraesJUL4B03G02248050.2">
    <property type="protein sequence ID" value="TraesJUL4B03G02248050.2"/>
    <property type="gene ID" value="TraesJUL4B03G02248050"/>
</dbReference>
<gene>
    <name evidence="5" type="primary">LOC123090519</name>
</gene>
<dbReference type="GO" id="GO:0031507">
    <property type="term" value="P:heterochromatin formation"/>
    <property type="evidence" value="ECO:0000318"/>
    <property type="project" value="GO_Central"/>
</dbReference>
<dbReference type="RefSeq" id="XP_044367760.1">
    <property type="nucleotide sequence ID" value="XM_044511825.1"/>
</dbReference>
<comment type="subcellular location">
    <subcellularLocation>
        <location evidence="1">Nucleus</location>
    </subcellularLocation>
</comment>
<dbReference type="InterPro" id="IPR009072">
    <property type="entry name" value="Histone-fold"/>
</dbReference>
<dbReference type="Proteomes" id="UP000019116">
    <property type="component" value="Chromosome 4B"/>
</dbReference>
<dbReference type="Gramene" id="TraesLAC4B03G02179320.2">
    <property type="protein sequence ID" value="TraesLAC4B03G02179320.2"/>
    <property type="gene ID" value="TraesLAC4B03G02179320"/>
</dbReference>
<evidence type="ECO:0000313" key="6">
    <source>
        <dbReference type="Proteomes" id="UP000019116"/>
    </source>
</evidence>
<reference evidence="5" key="2">
    <citation type="submission" date="2018-10" db="UniProtKB">
        <authorList>
            <consortium name="EnsemblPlants"/>
        </authorList>
    </citation>
    <scope>IDENTIFICATION</scope>
</reference>
<dbReference type="Pfam" id="PF00808">
    <property type="entry name" value="CBFD_NFYB_HMF"/>
    <property type="match status" value="1"/>
</dbReference>
<dbReference type="GO" id="GO:0006272">
    <property type="term" value="P:leading strand elongation"/>
    <property type="evidence" value="ECO:0000318"/>
    <property type="project" value="GO_Central"/>
</dbReference>
<dbReference type="GO" id="GO:0008623">
    <property type="term" value="C:CHRAC"/>
    <property type="evidence" value="ECO:0000318"/>
    <property type="project" value="GO_Central"/>
</dbReference>
<feature type="region of interest" description="Disordered" evidence="3">
    <location>
        <begin position="210"/>
        <end position="256"/>
    </location>
</feature>
<dbReference type="OMA" id="KEISHAN"/>
<keyword evidence="2" id="KW-0539">Nucleus</keyword>
<dbReference type="CDD" id="cd22928">
    <property type="entry name" value="HFD_POLE3_DPB4"/>
    <property type="match status" value="1"/>
</dbReference>
<dbReference type="PANTHER" id="PTHR46172:SF1">
    <property type="entry name" value="DNA POLYMERASE EPSILON SUBUNIT 3"/>
    <property type="match status" value="1"/>
</dbReference>
<dbReference type="Gramene" id="TraesMAC4B03G02225600.2">
    <property type="protein sequence ID" value="TraesMAC4B03G02225600.2"/>
    <property type="gene ID" value="TraesMAC4B03G02225600"/>
</dbReference>
<dbReference type="Gramene" id="TraesSYM4B03G02252680.2">
    <property type="protein sequence ID" value="TraesSYM4B03G02252680.2"/>
    <property type="gene ID" value="TraesSYM4B03G02252680"/>
</dbReference>
<dbReference type="AlphaFoldDB" id="A0A3B6ILK3"/>
<reference evidence="5" key="1">
    <citation type="submission" date="2018-08" db="EMBL/GenBank/DDBJ databases">
        <authorList>
            <person name="Rossello M."/>
        </authorList>
    </citation>
    <scope>NUCLEOTIDE SEQUENCE [LARGE SCALE GENOMIC DNA]</scope>
    <source>
        <strain evidence="5">cv. Chinese Spring</strain>
    </source>
</reference>
<dbReference type="Gramene" id="TraesLDM4B03G02224710.1">
    <property type="protein sequence ID" value="TraesLDM4B03G02224710.1"/>
    <property type="gene ID" value="TraesLDM4B03G02224710"/>
</dbReference>
<feature type="region of interest" description="Disordered" evidence="3">
    <location>
        <begin position="1"/>
        <end position="106"/>
    </location>
</feature>
<dbReference type="Gramene" id="TraesNOR4B03G02242660.1">
    <property type="protein sequence ID" value="TraesNOR4B03G02242660.1"/>
    <property type="gene ID" value="TraesNOR4B03G02242660"/>
</dbReference>
<dbReference type="GO" id="GO:0008622">
    <property type="term" value="C:epsilon DNA polymerase complex"/>
    <property type="evidence" value="ECO:0000318"/>
    <property type="project" value="GO_Central"/>
</dbReference>
<dbReference type="STRING" id="4565.A0A3B6ILK3"/>
<evidence type="ECO:0000256" key="1">
    <source>
        <dbReference type="ARBA" id="ARBA00004123"/>
    </source>
</evidence>
<dbReference type="Gramene" id="TraesSTA4B03G02221500.2">
    <property type="protein sequence ID" value="TraesSTA4B03G02221500.2"/>
    <property type="gene ID" value="TraesSTA4B03G02221500"/>
</dbReference>
<dbReference type="InterPro" id="IPR003958">
    <property type="entry name" value="CBFA_NFYB_domain"/>
</dbReference>
<dbReference type="Gramene" id="TraesPARA_EIv1.0_1308170.1">
    <property type="protein sequence ID" value="TraesPARA_EIv1.0_1308170.1.CDS"/>
    <property type="gene ID" value="TraesPARA_EIv1.0_1308170"/>
</dbReference>
<dbReference type="GO" id="GO:0031490">
    <property type="term" value="F:chromatin DNA binding"/>
    <property type="evidence" value="ECO:0000318"/>
    <property type="project" value="GO_Central"/>
</dbReference>
<dbReference type="Gramene" id="TraesCS4B03G0015800.1">
    <property type="protein sequence ID" value="TraesCS4B03G0015800.1.CDS"/>
    <property type="gene ID" value="TraesCS4B03G0015800"/>
</dbReference>
<name>A0A3B6ILK3_WHEAT</name>
<dbReference type="GO" id="GO:0006974">
    <property type="term" value="P:DNA damage response"/>
    <property type="evidence" value="ECO:0000318"/>
    <property type="project" value="GO_Central"/>
</dbReference>
<dbReference type="EnsemblPlants" id="TraesCS4B02G008300.1">
    <property type="protein sequence ID" value="TraesCS4B02G008300.1"/>
    <property type="gene ID" value="TraesCS4B02G008300"/>
</dbReference>
<dbReference type="Gramene" id="TraesCAD_scaffold_039571_01G000300.1">
    <property type="protein sequence ID" value="TraesCAD_scaffold_039571_01G000300.1"/>
    <property type="gene ID" value="TraesCAD_scaffold_039571_01G000300"/>
</dbReference>
<dbReference type="SMR" id="A0A3B6ILK3"/>
<dbReference type="Gene3D" id="1.10.20.10">
    <property type="entry name" value="Histone, subunit A"/>
    <property type="match status" value="1"/>
</dbReference>
<dbReference type="SUPFAM" id="SSF47113">
    <property type="entry name" value="Histone-fold"/>
    <property type="match status" value="1"/>
</dbReference>
<proteinExistence type="predicted"/>
<accession>A0A3B6ILK3</accession>